<keyword evidence="3" id="KW-1185">Reference proteome</keyword>
<organism evidence="2 3">
    <name type="scientific">Polymorphospora rubra</name>
    <dbReference type="NCBI Taxonomy" id="338584"/>
    <lineage>
        <taxon>Bacteria</taxon>
        <taxon>Bacillati</taxon>
        <taxon>Actinomycetota</taxon>
        <taxon>Actinomycetes</taxon>
        <taxon>Micromonosporales</taxon>
        <taxon>Micromonosporaceae</taxon>
        <taxon>Polymorphospora</taxon>
    </lineage>
</organism>
<feature type="region of interest" description="Disordered" evidence="1">
    <location>
        <begin position="43"/>
        <end position="76"/>
    </location>
</feature>
<protein>
    <submittedName>
        <fullName evidence="2">Uncharacterized protein</fullName>
    </submittedName>
</protein>
<accession>A0A810N946</accession>
<sequence>MSGQRVHPLDRATHLALLDHIEEAAFHQRRQLPVERGLRYVRQQRDEFARGASRTGDSPQDPNPDRMQRQFGPAPT</sequence>
<dbReference type="KEGG" id="pry:Prubr_74020"/>
<name>A0A810N946_9ACTN</name>
<gene>
    <name evidence="2" type="ORF">Prubr_74020</name>
</gene>
<evidence type="ECO:0000313" key="3">
    <source>
        <dbReference type="Proteomes" id="UP000680866"/>
    </source>
</evidence>
<evidence type="ECO:0000256" key="1">
    <source>
        <dbReference type="SAM" id="MobiDB-lite"/>
    </source>
</evidence>
<dbReference type="EMBL" id="AP023359">
    <property type="protein sequence ID" value="BCJ70381.1"/>
    <property type="molecule type" value="Genomic_DNA"/>
</dbReference>
<reference evidence="2" key="1">
    <citation type="submission" date="2020-08" db="EMBL/GenBank/DDBJ databases">
        <title>Whole genome shotgun sequence of Polymorphospora rubra NBRC 101157.</title>
        <authorList>
            <person name="Komaki H."/>
            <person name="Tamura T."/>
        </authorList>
    </citation>
    <scope>NUCLEOTIDE SEQUENCE</scope>
    <source>
        <strain evidence="2">NBRC 101157</strain>
    </source>
</reference>
<evidence type="ECO:0000313" key="2">
    <source>
        <dbReference type="EMBL" id="BCJ70381.1"/>
    </source>
</evidence>
<proteinExistence type="predicted"/>
<dbReference type="AlphaFoldDB" id="A0A810N946"/>
<dbReference type="Proteomes" id="UP000680866">
    <property type="component" value="Chromosome"/>
</dbReference>